<feature type="transmembrane region" description="Helical" evidence="2">
    <location>
        <begin position="256"/>
        <end position="274"/>
    </location>
</feature>
<feature type="transmembrane region" description="Helical" evidence="2">
    <location>
        <begin position="106"/>
        <end position="125"/>
    </location>
</feature>
<keyword evidence="2" id="KW-0472">Membrane</keyword>
<dbReference type="EMBL" id="JAACJO010000004">
    <property type="protein sequence ID" value="KAF5359582.1"/>
    <property type="molecule type" value="Genomic_DNA"/>
</dbReference>
<name>A0A8H5G744_9AGAR</name>
<evidence type="ECO:0000256" key="1">
    <source>
        <dbReference type="SAM" id="MobiDB-lite"/>
    </source>
</evidence>
<feature type="transmembrane region" description="Helical" evidence="2">
    <location>
        <begin position="225"/>
        <end position="244"/>
    </location>
</feature>
<comment type="caution">
    <text evidence="3">The sequence shown here is derived from an EMBL/GenBank/DDBJ whole genome shotgun (WGS) entry which is preliminary data.</text>
</comment>
<sequence length="347" mass="37887">MSSPSGAPPPNMAQIPLPPGMSLDEFQDLQSHLIRIAITTAVVFGVIVWDYFVQLPDELSLYSTKDKNIWKAPATWWFIVLRYSGIIASLPSLFFTAAQSDFCQAAISASAAGAVLTVASSGAIFWYRVRALWNGSVLVSVITGVFYVVMLACWITVSTQFRGDTGPHTPFLSNCLLHPVAPWAPMSYASSVAFDTCVFILTIAKFRGSSNASKSSVGRQVYNDNLLYFFLQTAANIVVLSIQAQQDPRFNLIKPAAVPFSTLMTVTMGTRVFLNLRLFNQRQQQQSVGSSLPLSAQGQYSNQSSDLASGQGRQAIVFNSASKNQYSSPGQFDEPYDGQQKRSLVSV</sequence>
<evidence type="ECO:0000313" key="3">
    <source>
        <dbReference type="EMBL" id="KAF5359582.1"/>
    </source>
</evidence>
<proteinExistence type="predicted"/>
<feature type="transmembrane region" description="Helical" evidence="2">
    <location>
        <begin position="33"/>
        <end position="53"/>
    </location>
</feature>
<feature type="transmembrane region" description="Helical" evidence="2">
    <location>
        <begin position="186"/>
        <end position="204"/>
    </location>
</feature>
<dbReference type="OrthoDB" id="3235847at2759"/>
<accession>A0A8H5G744</accession>
<gene>
    <name evidence="3" type="ORF">D9756_003164</name>
</gene>
<feature type="region of interest" description="Disordered" evidence="1">
    <location>
        <begin position="324"/>
        <end position="347"/>
    </location>
</feature>
<organism evidence="3 4">
    <name type="scientific">Leucocoprinus leucothites</name>
    <dbReference type="NCBI Taxonomy" id="201217"/>
    <lineage>
        <taxon>Eukaryota</taxon>
        <taxon>Fungi</taxon>
        <taxon>Dikarya</taxon>
        <taxon>Basidiomycota</taxon>
        <taxon>Agaricomycotina</taxon>
        <taxon>Agaricomycetes</taxon>
        <taxon>Agaricomycetidae</taxon>
        <taxon>Agaricales</taxon>
        <taxon>Agaricineae</taxon>
        <taxon>Agaricaceae</taxon>
        <taxon>Leucocoprinus</taxon>
    </lineage>
</organism>
<keyword evidence="2" id="KW-1133">Transmembrane helix</keyword>
<keyword evidence="4" id="KW-1185">Reference proteome</keyword>
<keyword evidence="2" id="KW-0812">Transmembrane</keyword>
<feature type="transmembrane region" description="Helical" evidence="2">
    <location>
        <begin position="137"/>
        <end position="157"/>
    </location>
</feature>
<evidence type="ECO:0000313" key="4">
    <source>
        <dbReference type="Proteomes" id="UP000559027"/>
    </source>
</evidence>
<protein>
    <submittedName>
        <fullName evidence="3">Uncharacterized protein</fullName>
    </submittedName>
</protein>
<dbReference type="Proteomes" id="UP000559027">
    <property type="component" value="Unassembled WGS sequence"/>
</dbReference>
<feature type="transmembrane region" description="Helical" evidence="2">
    <location>
        <begin position="74"/>
        <end position="94"/>
    </location>
</feature>
<reference evidence="3 4" key="1">
    <citation type="journal article" date="2020" name="ISME J.">
        <title>Uncovering the hidden diversity of litter-decomposition mechanisms in mushroom-forming fungi.</title>
        <authorList>
            <person name="Floudas D."/>
            <person name="Bentzer J."/>
            <person name="Ahren D."/>
            <person name="Johansson T."/>
            <person name="Persson P."/>
            <person name="Tunlid A."/>
        </authorList>
    </citation>
    <scope>NUCLEOTIDE SEQUENCE [LARGE SCALE GENOMIC DNA]</scope>
    <source>
        <strain evidence="3 4">CBS 146.42</strain>
    </source>
</reference>
<dbReference type="AlphaFoldDB" id="A0A8H5G744"/>
<evidence type="ECO:0000256" key="2">
    <source>
        <dbReference type="SAM" id="Phobius"/>
    </source>
</evidence>